<keyword evidence="7 10" id="KW-1133">Transmembrane helix</keyword>
<dbReference type="GO" id="GO:0015192">
    <property type="term" value="F:L-phenylalanine transmembrane transporter activity"/>
    <property type="evidence" value="ECO:0007669"/>
    <property type="project" value="TreeGrafter"/>
</dbReference>
<evidence type="ECO:0000256" key="9">
    <source>
        <dbReference type="ARBA" id="ARBA00037998"/>
    </source>
</evidence>
<feature type="transmembrane region" description="Helical" evidence="10">
    <location>
        <begin position="137"/>
        <end position="162"/>
    </location>
</feature>
<dbReference type="GO" id="GO:0042941">
    <property type="term" value="P:D-alanine transmembrane transport"/>
    <property type="evidence" value="ECO:0007669"/>
    <property type="project" value="TreeGrafter"/>
</dbReference>
<dbReference type="RefSeq" id="WP_066083370.1">
    <property type="nucleotide sequence ID" value="NZ_LRVM01000001.1"/>
</dbReference>
<dbReference type="GO" id="GO:0005886">
    <property type="term" value="C:plasma membrane"/>
    <property type="evidence" value="ECO:0007669"/>
    <property type="project" value="UniProtKB-SubCell"/>
</dbReference>
<dbReference type="PATRIC" id="fig|36847.3.peg.82"/>
<comment type="similarity">
    <text evidence="9">Belongs to the binding-protein-dependent transport system permease family. LivHM subfamily.</text>
</comment>
<feature type="transmembrane region" description="Helical" evidence="10">
    <location>
        <begin position="97"/>
        <end position="117"/>
    </location>
</feature>
<dbReference type="AlphaFoldDB" id="A0A136WHG4"/>
<feature type="transmembrane region" description="Helical" evidence="10">
    <location>
        <begin position="260"/>
        <end position="281"/>
    </location>
</feature>
<evidence type="ECO:0000256" key="3">
    <source>
        <dbReference type="ARBA" id="ARBA00022475"/>
    </source>
</evidence>
<accession>A0A136WHG4</accession>
<gene>
    <name evidence="11" type="primary">livH_1</name>
    <name evidence="11" type="ORF">CLNEO_00710</name>
</gene>
<feature type="transmembrane region" description="Helical" evidence="10">
    <location>
        <begin position="6"/>
        <end position="27"/>
    </location>
</feature>
<evidence type="ECO:0000256" key="2">
    <source>
        <dbReference type="ARBA" id="ARBA00022448"/>
    </source>
</evidence>
<comment type="caution">
    <text evidence="11">The sequence shown here is derived from an EMBL/GenBank/DDBJ whole genome shotgun (WGS) entry which is preliminary data.</text>
</comment>
<evidence type="ECO:0000256" key="7">
    <source>
        <dbReference type="ARBA" id="ARBA00022989"/>
    </source>
</evidence>
<dbReference type="OrthoDB" id="9807115at2"/>
<evidence type="ECO:0000313" key="12">
    <source>
        <dbReference type="Proteomes" id="UP000070539"/>
    </source>
</evidence>
<name>A0A136WHG4_9FIRM</name>
<protein>
    <submittedName>
        <fullName evidence="11">High-affinity branched-chain amino acid transport system permease protein LivH</fullName>
    </submittedName>
</protein>
<dbReference type="InterPro" id="IPR001851">
    <property type="entry name" value="ABC_transp_permease"/>
</dbReference>
<evidence type="ECO:0000256" key="4">
    <source>
        <dbReference type="ARBA" id="ARBA00022519"/>
    </source>
</evidence>
<keyword evidence="12" id="KW-1185">Reference proteome</keyword>
<dbReference type="Pfam" id="PF02653">
    <property type="entry name" value="BPD_transp_2"/>
    <property type="match status" value="1"/>
</dbReference>
<dbReference type="PANTHER" id="PTHR11795">
    <property type="entry name" value="BRANCHED-CHAIN AMINO ACID TRANSPORT SYSTEM PERMEASE PROTEIN LIVH"/>
    <property type="match status" value="1"/>
</dbReference>
<dbReference type="STRING" id="36847.CLNEO_00710"/>
<keyword evidence="2" id="KW-0813">Transport</keyword>
<dbReference type="GO" id="GO:0015190">
    <property type="term" value="F:L-leucine transmembrane transporter activity"/>
    <property type="evidence" value="ECO:0007669"/>
    <property type="project" value="TreeGrafter"/>
</dbReference>
<comment type="subcellular location">
    <subcellularLocation>
        <location evidence="1">Cell membrane</location>
        <topology evidence="1">Multi-pass membrane protein</topology>
    </subcellularLocation>
</comment>
<feature type="transmembrane region" description="Helical" evidence="10">
    <location>
        <begin position="63"/>
        <end position="85"/>
    </location>
</feature>
<dbReference type="GO" id="GO:0015808">
    <property type="term" value="P:L-alanine transport"/>
    <property type="evidence" value="ECO:0007669"/>
    <property type="project" value="TreeGrafter"/>
</dbReference>
<dbReference type="CDD" id="cd06582">
    <property type="entry name" value="TM_PBP1_LivH_like"/>
    <property type="match status" value="1"/>
</dbReference>
<evidence type="ECO:0000313" key="11">
    <source>
        <dbReference type="EMBL" id="KXL53975.1"/>
    </source>
</evidence>
<dbReference type="PANTHER" id="PTHR11795:SF371">
    <property type="entry name" value="HIGH-AFFINITY BRANCHED-CHAIN AMINO ACID TRANSPORT SYSTEM PERMEASE PROTEIN LIVH"/>
    <property type="match status" value="1"/>
</dbReference>
<dbReference type="GO" id="GO:0015188">
    <property type="term" value="F:L-isoleucine transmembrane transporter activity"/>
    <property type="evidence" value="ECO:0007669"/>
    <property type="project" value="TreeGrafter"/>
</dbReference>
<evidence type="ECO:0000256" key="8">
    <source>
        <dbReference type="ARBA" id="ARBA00023136"/>
    </source>
</evidence>
<keyword evidence="6" id="KW-0029">Amino-acid transport</keyword>
<keyword evidence="5 10" id="KW-0812">Transmembrane</keyword>
<dbReference type="EMBL" id="LRVM01000001">
    <property type="protein sequence ID" value="KXL53975.1"/>
    <property type="molecule type" value="Genomic_DNA"/>
</dbReference>
<keyword evidence="8 10" id="KW-0472">Membrane</keyword>
<evidence type="ECO:0000256" key="1">
    <source>
        <dbReference type="ARBA" id="ARBA00004651"/>
    </source>
</evidence>
<feature type="transmembrane region" description="Helical" evidence="10">
    <location>
        <begin position="39"/>
        <end position="57"/>
    </location>
</feature>
<reference evidence="11 12" key="1">
    <citation type="submission" date="2016-01" db="EMBL/GenBank/DDBJ databases">
        <title>Genome sequence of Clostridium neopropionicum X4, DSM-3847.</title>
        <authorList>
            <person name="Poehlein A."/>
            <person name="Beck M.H."/>
            <person name="Bengelsdorf F.R."/>
            <person name="Daniel R."/>
            <person name="Duerre P."/>
        </authorList>
    </citation>
    <scope>NUCLEOTIDE SEQUENCE [LARGE SCALE GENOMIC DNA]</scope>
    <source>
        <strain evidence="11 12">DSM-3847</strain>
    </source>
</reference>
<dbReference type="InterPro" id="IPR052157">
    <property type="entry name" value="BCAA_transport_permease"/>
</dbReference>
<evidence type="ECO:0000256" key="5">
    <source>
        <dbReference type="ARBA" id="ARBA00022692"/>
    </source>
</evidence>
<proteinExistence type="inferred from homology"/>
<sequence length="295" mass="31929">MTTNAFLQYCLTGISIGGIYALIAIGYTMVYGILRLINFAHGDIFMMAAYFMIFSMVNFTLPWYVSIVIVIGATIILGVVIEKLAYKPLRSAPRMSIMISAIGVSYFLQNVATYLFSALPKPYPAIGFLTKIISFGGISTSVVTFITPILTLGFVFILIQLINHTKIGMAMRAVSKDFETSQLMGIKINRVISFTFVIGCFLAAIGSILYFTPRPSVYPLAGSLPGLKCFIAAVFGGIGSVPGAVLGGFIIGLSETFIKAAGYSEFSDVFTFILLIVILLIKPTGLFGEKITEKV</sequence>
<keyword evidence="4" id="KW-0997">Cell inner membrane</keyword>
<keyword evidence="3" id="KW-1003">Cell membrane</keyword>
<dbReference type="Proteomes" id="UP000070539">
    <property type="component" value="Unassembled WGS sequence"/>
</dbReference>
<feature type="transmembrane region" description="Helical" evidence="10">
    <location>
        <begin position="230"/>
        <end position="253"/>
    </location>
</feature>
<organism evidence="11 12">
    <name type="scientific">Anaerotignum neopropionicum</name>
    <dbReference type="NCBI Taxonomy" id="36847"/>
    <lineage>
        <taxon>Bacteria</taxon>
        <taxon>Bacillati</taxon>
        <taxon>Bacillota</taxon>
        <taxon>Clostridia</taxon>
        <taxon>Lachnospirales</taxon>
        <taxon>Anaerotignaceae</taxon>
        <taxon>Anaerotignum</taxon>
    </lineage>
</organism>
<evidence type="ECO:0000256" key="10">
    <source>
        <dbReference type="SAM" id="Phobius"/>
    </source>
</evidence>
<dbReference type="GO" id="GO:1903806">
    <property type="term" value="P:L-isoleucine import across plasma membrane"/>
    <property type="evidence" value="ECO:0007669"/>
    <property type="project" value="TreeGrafter"/>
</dbReference>
<evidence type="ECO:0000256" key="6">
    <source>
        <dbReference type="ARBA" id="ARBA00022970"/>
    </source>
</evidence>
<dbReference type="GO" id="GO:0005304">
    <property type="term" value="F:L-valine transmembrane transporter activity"/>
    <property type="evidence" value="ECO:0007669"/>
    <property type="project" value="TreeGrafter"/>
</dbReference>
<feature type="transmembrane region" description="Helical" evidence="10">
    <location>
        <begin position="191"/>
        <end position="210"/>
    </location>
</feature>